<dbReference type="Proteomes" id="UP000694257">
    <property type="component" value="Chromosome"/>
</dbReference>
<evidence type="ECO:0000313" key="1">
    <source>
        <dbReference type="EMBL" id="QXN88803.1"/>
    </source>
</evidence>
<sequence length="273" mass="30377">MGDLGILCGMEVERRLSCRSRGEPFEIESDRGLVLALEALDGAFGSIRPPAAIDCCPHCEKAHDYAPLLTRPRQQLTGTELGAYAFSVLNTVGSAADLHYLTGRILQLLHSDDSRMPDIEVFYDKLHRAGWTSWPQAEAIGAVFDALWHDLLTRDSSHESVETLLCALGLAEDTIAPRLSRWADLDCDIAVRRLYEFVTWGCRQKDGLLLPCNTFWNRALPTYRELVVWLNEGPALCAVTAAFDRYDDPHLLEVVAGIHGLLVMSGHEHDHIA</sequence>
<reference evidence="1 2" key="1">
    <citation type="submission" date="2021-07" db="EMBL/GenBank/DDBJ databases">
        <title>Whole Genome Sequence of Nocardia Iowensis.</title>
        <authorList>
            <person name="Lamm A."/>
            <person name="Collins-Fairclough A.M."/>
            <person name="Bunk B."/>
            <person name="Sproer C."/>
        </authorList>
    </citation>
    <scope>NUCLEOTIDE SEQUENCE [LARGE SCALE GENOMIC DNA]</scope>
    <source>
        <strain evidence="1 2">NRRL 5646</strain>
    </source>
</reference>
<accession>A0ABX8RGS4</accession>
<protein>
    <submittedName>
        <fullName evidence="1">Uncharacterized protein</fullName>
    </submittedName>
</protein>
<name>A0ABX8RGS4_NOCIO</name>
<dbReference type="EMBL" id="CP078145">
    <property type="protein sequence ID" value="QXN88803.1"/>
    <property type="molecule type" value="Genomic_DNA"/>
</dbReference>
<dbReference type="RefSeq" id="WP_218469686.1">
    <property type="nucleotide sequence ID" value="NZ_BAABJN010000011.1"/>
</dbReference>
<proteinExistence type="predicted"/>
<organism evidence="1 2">
    <name type="scientific">Nocardia iowensis</name>
    <dbReference type="NCBI Taxonomy" id="204891"/>
    <lineage>
        <taxon>Bacteria</taxon>
        <taxon>Bacillati</taxon>
        <taxon>Actinomycetota</taxon>
        <taxon>Actinomycetes</taxon>
        <taxon>Mycobacteriales</taxon>
        <taxon>Nocardiaceae</taxon>
        <taxon>Nocardia</taxon>
    </lineage>
</organism>
<evidence type="ECO:0000313" key="2">
    <source>
        <dbReference type="Proteomes" id="UP000694257"/>
    </source>
</evidence>
<gene>
    <name evidence="1" type="ORF">KV110_24830</name>
</gene>
<keyword evidence="2" id="KW-1185">Reference proteome</keyword>